<dbReference type="RefSeq" id="WP_208431163.1">
    <property type="nucleotide sequence ID" value="NZ_CABGHF010000007.1"/>
</dbReference>
<feature type="transmembrane region" description="Helical" evidence="1">
    <location>
        <begin position="138"/>
        <end position="155"/>
    </location>
</feature>
<reference evidence="2 3" key="1">
    <citation type="submission" date="2019-07" db="EMBL/GenBank/DDBJ databases">
        <authorList>
            <person name="Brisse S."/>
            <person name="Rodrigues C."/>
            <person name="Thorpe H."/>
        </authorList>
    </citation>
    <scope>NUCLEOTIDE SEQUENCE [LARGE SCALE GENOMIC DNA]</scope>
    <source>
        <strain evidence="2">SB6408</strain>
    </source>
</reference>
<organism evidence="2 3">
    <name type="scientific">Klebsiella spallanzanii</name>
    <dbReference type="NCBI Taxonomy" id="2587528"/>
    <lineage>
        <taxon>Bacteria</taxon>
        <taxon>Pseudomonadati</taxon>
        <taxon>Pseudomonadota</taxon>
        <taxon>Gammaproteobacteria</taxon>
        <taxon>Enterobacterales</taxon>
        <taxon>Enterobacteriaceae</taxon>
        <taxon>Klebsiella/Raoultella group</taxon>
        <taxon>Klebsiella</taxon>
    </lineage>
</organism>
<evidence type="ECO:0000313" key="2">
    <source>
        <dbReference type="EMBL" id="VUS50665.1"/>
    </source>
</evidence>
<dbReference type="PANTHER" id="PTHR32502:SF26">
    <property type="entry name" value="PHOSPHOTRANSFERASE SYSTEM SUGAR-SPECIFIC EIID COMPONENT"/>
    <property type="match status" value="1"/>
</dbReference>
<keyword evidence="1" id="KW-0472">Membrane</keyword>
<dbReference type="EMBL" id="CABGHF010000007">
    <property type="protein sequence ID" value="VUS50665.1"/>
    <property type="molecule type" value="Genomic_DNA"/>
</dbReference>
<dbReference type="PANTHER" id="PTHR32502">
    <property type="entry name" value="N-ACETYLGALACTOSAMINE PERMEASE II COMPONENT-RELATED"/>
    <property type="match status" value="1"/>
</dbReference>
<keyword evidence="1" id="KW-1133">Transmembrane helix</keyword>
<feature type="transmembrane region" description="Helical" evidence="1">
    <location>
        <begin position="176"/>
        <end position="199"/>
    </location>
</feature>
<sequence>MMNNETSVLSQRDLRQVARRWMCMAVNTYNYESQMAGSIIYATSDALRKIYPNDNEYKEALNNHYKYFNTHPWIAPVVFGVTLAIESKEGIASKEIVQNLKTSIMGPMAGVGDTILWVLIPTILGSISSYMALDGNPLGTIVWMILNLFFIMIRYRCVEIGYHNGIKLIGAFNNKLARFTEAASILGLVVVGSLIPSVIKVTTPLNIHVGDVAMKIQPMLDKILPGMLPVLFTWGIYRLIKNNTLKIIPIIFLTIAVCMAGAAFNILS</sequence>
<gene>
    <name evidence="2" type="primary">manZ_3</name>
    <name evidence="2" type="ORF">SB6408_04259</name>
</gene>
<protein>
    <submittedName>
        <fullName evidence="2">PTS system mannose-specific EIID component</fullName>
    </submittedName>
</protein>
<dbReference type="PROSITE" id="PS51108">
    <property type="entry name" value="PTS_EIID"/>
    <property type="match status" value="1"/>
</dbReference>
<dbReference type="GO" id="GO:0009401">
    <property type="term" value="P:phosphoenolpyruvate-dependent sugar phosphotransferase system"/>
    <property type="evidence" value="ECO:0007669"/>
    <property type="project" value="InterPro"/>
</dbReference>
<proteinExistence type="predicted"/>
<dbReference type="InterPro" id="IPR004704">
    <property type="entry name" value="PTS_IID_man"/>
</dbReference>
<dbReference type="AlphaFoldDB" id="A0A564J1J0"/>
<evidence type="ECO:0000256" key="1">
    <source>
        <dbReference type="SAM" id="Phobius"/>
    </source>
</evidence>
<dbReference type="GO" id="GO:0005886">
    <property type="term" value="C:plasma membrane"/>
    <property type="evidence" value="ECO:0007669"/>
    <property type="project" value="TreeGrafter"/>
</dbReference>
<name>A0A564J1J0_9ENTR</name>
<dbReference type="Pfam" id="PF03613">
    <property type="entry name" value="EIID-AGA"/>
    <property type="match status" value="1"/>
</dbReference>
<accession>A0A564J1J0</accession>
<keyword evidence="1" id="KW-0812">Transmembrane</keyword>
<feature type="transmembrane region" description="Helical" evidence="1">
    <location>
        <begin position="247"/>
        <end position="267"/>
    </location>
</feature>
<dbReference type="InterPro" id="IPR050303">
    <property type="entry name" value="GatZ_KbaZ_carbometab"/>
</dbReference>
<feature type="transmembrane region" description="Helical" evidence="1">
    <location>
        <begin position="223"/>
        <end position="240"/>
    </location>
</feature>
<dbReference type="Proteomes" id="UP000318370">
    <property type="component" value="Unassembled WGS sequence"/>
</dbReference>
<evidence type="ECO:0000313" key="3">
    <source>
        <dbReference type="Proteomes" id="UP000318370"/>
    </source>
</evidence>